<name>A0A0B0EMP1_9BACT</name>
<accession>A0A0B0EMP1</accession>
<gene>
    <name evidence="1" type="ORF">SCABRO_01818</name>
</gene>
<dbReference type="Proteomes" id="UP000030652">
    <property type="component" value="Unassembled WGS sequence"/>
</dbReference>
<dbReference type="EMBL" id="JRYO01000134">
    <property type="protein sequence ID" value="KHE92398.1"/>
    <property type="molecule type" value="Genomic_DNA"/>
</dbReference>
<dbReference type="PANTHER" id="PTHR47786:SF2">
    <property type="entry name" value="GLYCOSYL HYDROLASE FAMILY 13 CATALYTIC DOMAIN-CONTAINING PROTEIN"/>
    <property type="match status" value="1"/>
</dbReference>
<comment type="caution">
    <text evidence="1">The sequence shown here is derived from an EMBL/GenBank/DDBJ whole genome shotgun (WGS) entry which is preliminary data.</text>
</comment>
<organism evidence="1 2">
    <name type="scientific">Candidatus Scalindua brodae</name>
    <dbReference type="NCBI Taxonomy" id="237368"/>
    <lineage>
        <taxon>Bacteria</taxon>
        <taxon>Pseudomonadati</taxon>
        <taxon>Planctomycetota</taxon>
        <taxon>Candidatus Brocadiia</taxon>
        <taxon>Candidatus Brocadiales</taxon>
        <taxon>Candidatus Scalinduaceae</taxon>
        <taxon>Candidatus Scalindua</taxon>
    </lineage>
</organism>
<evidence type="ECO:0000313" key="1">
    <source>
        <dbReference type="EMBL" id="KHE92398.1"/>
    </source>
</evidence>
<protein>
    <submittedName>
        <fullName evidence="1">Uncharacterized protein</fullName>
    </submittedName>
</protein>
<sequence length="113" mass="12966">MLRELLTVAPFCDGVRCDMAMPILKRIQKQIWGERAFAGNKFSETETGFWQDATAEVKKIYPDFNGLLSRNALFKDLISSAEYVYNSEEIAERGFYLDIPPYGFHLFKITGVD</sequence>
<reference evidence="1 2" key="1">
    <citation type="submission" date="2014-10" db="EMBL/GenBank/DDBJ databases">
        <title>Draft genome of anammox bacterium scalindua brodae, obtained using differential coverage binning of sequence data from two enrichment reactors.</title>
        <authorList>
            <person name="Speth D.R."/>
            <person name="Russ L."/>
            <person name="Kartal B."/>
            <person name="Op den Camp H.J."/>
            <person name="Dutilh B.E."/>
            <person name="Jetten M.S."/>
        </authorList>
    </citation>
    <scope>NUCLEOTIDE SEQUENCE [LARGE SCALE GENOMIC DNA]</scope>
    <source>
        <strain evidence="1">RU1</strain>
    </source>
</reference>
<dbReference type="AlphaFoldDB" id="A0A0B0EMP1"/>
<evidence type="ECO:0000313" key="2">
    <source>
        <dbReference type="Proteomes" id="UP000030652"/>
    </source>
</evidence>
<proteinExistence type="predicted"/>
<dbReference type="PANTHER" id="PTHR47786">
    <property type="entry name" value="ALPHA-1,4-GLUCAN:MALTOSE-1-PHOSPHATE MALTOSYLTRANSFERASE"/>
    <property type="match status" value="1"/>
</dbReference>